<dbReference type="RefSeq" id="WP_013256875.1">
    <property type="nucleotide sequence ID" value="NC_014365.1"/>
</dbReference>
<keyword evidence="1" id="KW-0418">Kinase</keyword>
<evidence type="ECO:0000313" key="2">
    <source>
        <dbReference type="Proteomes" id="UP000009047"/>
    </source>
</evidence>
<dbReference type="Gene3D" id="1.10.287.130">
    <property type="match status" value="1"/>
</dbReference>
<evidence type="ECO:0000313" key="1">
    <source>
        <dbReference type="EMBL" id="ADK83419.1"/>
    </source>
</evidence>
<dbReference type="STRING" id="644282.Deba_0040"/>
<organism evidence="1 2">
    <name type="scientific">Desulfarculus baarsii (strain ATCC 33931 / DSM 2075 / LMG 7858 / VKM B-1802 / 2st14)</name>
    <dbReference type="NCBI Taxonomy" id="644282"/>
    <lineage>
        <taxon>Bacteria</taxon>
        <taxon>Pseudomonadati</taxon>
        <taxon>Thermodesulfobacteriota</taxon>
        <taxon>Desulfarculia</taxon>
        <taxon>Desulfarculales</taxon>
        <taxon>Desulfarculaceae</taxon>
        <taxon>Desulfarculus</taxon>
    </lineage>
</organism>
<dbReference type="EMBL" id="CP002085">
    <property type="protein sequence ID" value="ADK83419.1"/>
    <property type="molecule type" value="Genomic_DNA"/>
</dbReference>
<dbReference type="Proteomes" id="UP000009047">
    <property type="component" value="Chromosome"/>
</dbReference>
<dbReference type="eggNOG" id="COG4191">
    <property type="taxonomic scope" value="Bacteria"/>
</dbReference>
<keyword evidence="1" id="KW-0808">Transferase</keyword>
<dbReference type="KEGG" id="dbr:Deba_0040"/>
<gene>
    <name evidence="1" type="ordered locus">Deba_0040</name>
</gene>
<dbReference type="GO" id="GO:0016301">
    <property type="term" value="F:kinase activity"/>
    <property type="evidence" value="ECO:0007669"/>
    <property type="project" value="UniProtKB-KW"/>
</dbReference>
<dbReference type="AlphaFoldDB" id="E1QDA0"/>
<proteinExistence type="predicted"/>
<dbReference type="HOGENOM" id="CLU_108407_0_0_7"/>
<dbReference type="OrthoDB" id="5417790at2"/>
<name>E1QDA0_DESB2</name>
<keyword evidence="2" id="KW-1185">Reference proteome</keyword>
<sequence>MAAEIKWQELMGGVLAFVGAVTASATHEIKNELAVINEQGSLVQELLQMAARGREVDPARLEELIGRVLIRVARADGVVKRLNAFAHSADLERQETDPAQSLELIGKLFGRLAGLRGLTLELAPTPAGLVLPALPVLFEQVVWACLRGAADVAAKGSTLRLGLTIEGDAARLLVEGELAQPPALPSAPLLTALRAEARVVEGRALSLRLPLAGAEG</sequence>
<accession>E1QDA0</accession>
<reference evidence="1 2" key="1">
    <citation type="journal article" date="2010" name="Stand. Genomic Sci.">
        <title>Complete genome sequence of Desulfarculus baarsii type strain (2st14).</title>
        <authorList>
            <person name="Sun H."/>
            <person name="Spring S."/>
            <person name="Lapidus A."/>
            <person name="Davenport K."/>
            <person name="Del Rio T.G."/>
            <person name="Tice H."/>
            <person name="Nolan M."/>
            <person name="Copeland A."/>
            <person name="Cheng J.F."/>
            <person name="Lucas S."/>
            <person name="Tapia R."/>
            <person name="Goodwin L."/>
            <person name="Pitluck S."/>
            <person name="Ivanova N."/>
            <person name="Pagani I."/>
            <person name="Mavromatis K."/>
            <person name="Ovchinnikova G."/>
            <person name="Pati A."/>
            <person name="Chen A."/>
            <person name="Palaniappan K."/>
            <person name="Hauser L."/>
            <person name="Chang Y.J."/>
            <person name="Jeffries C.D."/>
            <person name="Detter J.C."/>
            <person name="Han C."/>
            <person name="Rohde M."/>
            <person name="Brambilla E."/>
            <person name="Goker M."/>
            <person name="Woyke T."/>
            <person name="Bristow J."/>
            <person name="Eisen J.A."/>
            <person name="Markowitz V."/>
            <person name="Hugenholtz P."/>
            <person name="Kyrpides N.C."/>
            <person name="Klenk H.P."/>
            <person name="Land M."/>
        </authorList>
    </citation>
    <scope>NUCLEOTIDE SEQUENCE [LARGE SCALE GENOMIC DNA]</scope>
    <source>
        <strain evidence="2">ATCC 33931 / DSM 2075 / LMG 7858 / VKM B-1802 / 2st14</strain>
    </source>
</reference>
<protein>
    <submittedName>
        <fullName evidence="1">Histidine kinase A domain-containing protein</fullName>
    </submittedName>
</protein>